<dbReference type="InterPro" id="IPR009061">
    <property type="entry name" value="DNA-bd_dom_put_sf"/>
</dbReference>
<dbReference type="SMART" id="SM00422">
    <property type="entry name" value="HTH_MERR"/>
    <property type="match status" value="1"/>
</dbReference>
<dbReference type="InterPro" id="IPR010211">
    <property type="entry name" value="Redox-sen_tscrpt-act_SoxR"/>
</dbReference>
<keyword evidence="1" id="KW-0001">2Fe-2S</keyword>
<comment type="caution">
    <text evidence="9">The sequence shown here is derived from an EMBL/GenBank/DDBJ whole genome shotgun (WGS) entry which is preliminary data.</text>
</comment>
<dbReference type="CDD" id="cd01110">
    <property type="entry name" value="HTH_SoxR"/>
    <property type="match status" value="1"/>
</dbReference>
<keyword evidence="2" id="KW-0479">Metal-binding</keyword>
<sequence length="163" mass="17985">MCAGGQAGYRGGVDRHDLLAIGEVAQRSGVSVPTVRFYEEKGLLVSVRTAGNQRRFERHVLRRIAVVRAGQRFGLTLAEIRDALEALPPDRAPTKRDWSRMSRRWHDLLTERIEAMTRVRDGLSSCIGCGCLSLRSCPVYNADDVLSSEGPGARRLPPAAREG</sequence>
<keyword evidence="4" id="KW-0411">Iron-sulfur</keyword>
<evidence type="ECO:0000256" key="3">
    <source>
        <dbReference type="ARBA" id="ARBA00023004"/>
    </source>
</evidence>
<evidence type="ECO:0000256" key="7">
    <source>
        <dbReference type="ARBA" id="ARBA00023163"/>
    </source>
</evidence>
<proteinExistence type="predicted"/>
<accession>A0A941DAR8</accession>
<evidence type="ECO:0000259" key="8">
    <source>
        <dbReference type="PROSITE" id="PS50937"/>
    </source>
</evidence>
<dbReference type="AlphaFoldDB" id="A0A941DAR8"/>
<keyword evidence="6" id="KW-0238">DNA-binding</keyword>
<keyword evidence="5" id="KW-0805">Transcription regulation</keyword>
<dbReference type="PRINTS" id="PR00040">
    <property type="entry name" value="HTHMERR"/>
</dbReference>
<dbReference type="GO" id="GO:0003700">
    <property type="term" value="F:DNA-binding transcription factor activity"/>
    <property type="evidence" value="ECO:0007669"/>
    <property type="project" value="InterPro"/>
</dbReference>
<dbReference type="GO" id="GO:0046872">
    <property type="term" value="F:metal ion binding"/>
    <property type="evidence" value="ECO:0007669"/>
    <property type="project" value="UniProtKB-KW"/>
</dbReference>
<reference evidence="9" key="1">
    <citation type="submission" date="2021-04" db="EMBL/GenBank/DDBJ databases">
        <title>Phycicoccus avicenniae sp. nov., a novel endophytic actinomycetes isolated from branch of Avicennia mariana.</title>
        <authorList>
            <person name="Tuo L."/>
        </authorList>
    </citation>
    <scope>NUCLEOTIDE SEQUENCE</scope>
    <source>
        <strain evidence="9">BSK3Z-2</strain>
    </source>
</reference>
<organism evidence="9 10">
    <name type="scientific">Phycicoccus avicenniae</name>
    <dbReference type="NCBI Taxonomy" id="2828860"/>
    <lineage>
        <taxon>Bacteria</taxon>
        <taxon>Bacillati</taxon>
        <taxon>Actinomycetota</taxon>
        <taxon>Actinomycetes</taxon>
        <taxon>Micrococcales</taxon>
        <taxon>Intrasporangiaceae</taxon>
        <taxon>Phycicoccus</taxon>
    </lineage>
</organism>
<dbReference type="InterPro" id="IPR000551">
    <property type="entry name" value="MerR-type_HTH_dom"/>
</dbReference>
<evidence type="ECO:0000256" key="4">
    <source>
        <dbReference type="ARBA" id="ARBA00023014"/>
    </source>
</evidence>
<dbReference type="Gene3D" id="1.10.1660.10">
    <property type="match status" value="1"/>
</dbReference>
<dbReference type="NCBIfam" id="TIGR01950">
    <property type="entry name" value="SoxR"/>
    <property type="match status" value="1"/>
</dbReference>
<evidence type="ECO:0000256" key="1">
    <source>
        <dbReference type="ARBA" id="ARBA00022714"/>
    </source>
</evidence>
<evidence type="ECO:0000313" key="9">
    <source>
        <dbReference type="EMBL" id="MBR7744671.1"/>
    </source>
</evidence>
<dbReference type="Pfam" id="PF00376">
    <property type="entry name" value="MerR"/>
    <property type="match status" value="1"/>
</dbReference>
<dbReference type="SUPFAM" id="SSF46955">
    <property type="entry name" value="Putative DNA-binding domain"/>
    <property type="match status" value="1"/>
</dbReference>
<dbReference type="EMBL" id="JAGSNF010000022">
    <property type="protein sequence ID" value="MBR7744671.1"/>
    <property type="molecule type" value="Genomic_DNA"/>
</dbReference>
<dbReference type="PROSITE" id="PS50937">
    <property type="entry name" value="HTH_MERR_2"/>
    <property type="match status" value="1"/>
</dbReference>
<evidence type="ECO:0000256" key="6">
    <source>
        <dbReference type="ARBA" id="ARBA00023125"/>
    </source>
</evidence>
<evidence type="ECO:0000256" key="2">
    <source>
        <dbReference type="ARBA" id="ARBA00022723"/>
    </source>
</evidence>
<dbReference type="GO" id="GO:0006979">
    <property type="term" value="P:response to oxidative stress"/>
    <property type="evidence" value="ECO:0007669"/>
    <property type="project" value="InterPro"/>
</dbReference>
<evidence type="ECO:0000256" key="5">
    <source>
        <dbReference type="ARBA" id="ARBA00023015"/>
    </source>
</evidence>
<dbReference type="PANTHER" id="PTHR30204:SF0">
    <property type="entry name" value="REDOX-SENSITIVE TRANSCRIPTIONAL ACTIVATOR SOXR"/>
    <property type="match status" value="1"/>
</dbReference>
<gene>
    <name evidence="9" type="primary">soxR</name>
    <name evidence="9" type="ORF">KC207_15345</name>
</gene>
<dbReference type="PROSITE" id="PS00552">
    <property type="entry name" value="HTH_MERR_1"/>
    <property type="match status" value="1"/>
</dbReference>
<keyword evidence="10" id="KW-1185">Reference proteome</keyword>
<keyword evidence="7" id="KW-0804">Transcription</keyword>
<dbReference type="InterPro" id="IPR015358">
    <property type="entry name" value="Tscrpt_reg_MerR_DNA-bd"/>
</dbReference>
<protein>
    <submittedName>
        <fullName evidence="9">Redox-sensitive transcriptional activator SoxR</fullName>
    </submittedName>
</protein>
<dbReference type="InterPro" id="IPR047057">
    <property type="entry name" value="MerR_fam"/>
</dbReference>
<dbReference type="GO" id="GO:0051537">
    <property type="term" value="F:2 iron, 2 sulfur cluster binding"/>
    <property type="evidence" value="ECO:0007669"/>
    <property type="project" value="UniProtKB-KW"/>
</dbReference>
<dbReference type="PANTHER" id="PTHR30204">
    <property type="entry name" value="REDOX-CYCLING DRUG-SENSING TRANSCRIPTIONAL ACTIVATOR SOXR"/>
    <property type="match status" value="1"/>
</dbReference>
<dbReference type="GO" id="GO:0003677">
    <property type="term" value="F:DNA binding"/>
    <property type="evidence" value="ECO:0007669"/>
    <property type="project" value="UniProtKB-KW"/>
</dbReference>
<name>A0A941DAR8_9MICO</name>
<feature type="domain" description="HTH merR-type" evidence="8">
    <location>
        <begin position="18"/>
        <end position="86"/>
    </location>
</feature>
<evidence type="ECO:0000313" key="10">
    <source>
        <dbReference type="Proteomes" id="UP000677016"/>
    </source>
</evidence>
<dbReference type="Proteomes" id="UP000677016">
    <property type="component" value="Unassembled WGS sequence"/>
</dbReference>
<dbReference type="Pfam" id="PF09278">
    <property type="entry name" value="MerR-DNA-bind"/>
    <property type="match status" value="1"/>
</dbReference>
<keyword evidence="3" id="KW-0408">Iron</keyword>